<evidence type="ECO:0000256" key="2">
    <source>
        <dbReference type="SAM" id="SignalP"/>
    </source>
</evidence>
<sequence>MSSTAMIMVYSALLSLLAASATLVSAGNLYIYPPKNYATGLESLEDASAAISRHLGLEIFESVNEDSRALQVEEDFVGKSADSYLLLTMSESDAEEVLPRDVAPAGNIFLPGEVSTLSSLVSTYLSRAAHTYPSVFETWLLEETEPLLEFFDAAEKPAFAAVESHRLQELRKTLGSNSNEYYTYSTGFRRMLNELVHDQPNLNIAVLTYDADAPQPDPMNVVAAQFEDDDDDVEVRQSQAPLPNRPSPQQPIGAISSCFTTEEVCKNSTNTCSGHGSCVKASKAGRSCFVCACSASVRGEGSQKETTYWAGQSCERKDISSTFALLAGTTIVLILVIVGSISLLYTVGDQALPSILLATAVNSKKD</sequence>
<name>A0A4Y7TTX3_COPMI</name>
<dbReference type="STRING" id="71717.A0A4Y7TTX3"/>
<dbReference type="PANTHER" id="PTHR36853:SF1">
    <property type="entry name" value="DUF3844 DOMAIN-CONTAINING PROTEIN"/>
    <property type="match status" value="1"/>
</dbReference>
<organism evidence="4 5">
    <name type="scientific">Coprinellus micaceus</name>
    <name type="common">Glistening ink-cap mushroom</name>
    <name type="synonym">Coprinus micaceus</name>
    <dbReference type="NCBI Taxonomy" id="71717"/>
    <lineage>
        <taxon>Eukaryota</taxon>
        <taxon>Fungi</taxon>
        <taxon>Dikarya</taxon>
        <taxon>Basidiomycota</taxon>
        <taxon>Agaricomycotina</taxon>
        <taxon>Agaricomycetes</taxon>
        <taxon>Agaricomycetidae</taxon>
        <taxon>Agaricales</taxon>
        <taxon>Agaricineae</taxon>
        <taxon>Psathyrellaceae</taxon>
        <taxon>Coprinellus</taxon>
    </lineage>
</organism>
<evidence type="ECO:0000256" key="1">
    <source>
        <dbReference type="SAM" id="Phobius"/>
    </source>
</evidence>
<keyword evidence="5" id="KW-1185">Reference proteome</keyword>
<reference evidence="4 5" key="1">
    <citation type="journal article" date="2019" name="Nat. Ecol. Evol.">
        <title>Megaphylogeny resolves global patterns of mushroom evolution.</title>
        <authorList>
            <person name="Varga T."/>
            <person name="Krizsan K."/>
            <person name="Foldi C."/>
            <person name="Dima B."/>
            <person name="Sanchez-Garcia M."/>
            <person name="Sanchez-Ramirez S."/>
            <person name="Szollosi G.J."/>
            <person name="Szarkandi J.G."/>
            <person name="Papp V."/>
            <person name="Albert L."/>
            <person name="Andreopoulos W."/>
            <person name="Angelini C."/>
            <person name="Antonin V."/>
            <person name="Barry K.W."/>
            <person name="Bougher N.L."/>
            <person name="Buchanan P."/>
            <person name="Buyck B."/>
            <person name="Bense V."/>
            <person name="Catcheside P."/>
            <person name="Chovatia M."/>
            <person name="Cooper J."/>
            <person name="Damon W."/>
            <person name="Desjardin D."/>
            <person name="Finy P."/>
            <person name="Geml J."/>
            <person name="Haridas S."/>
            <person name="Hughes K."/>
            <person name="Justo A."/>
            <person name="Karasinski D."/>
            <person name="Kautmanova I."/>
            <person name="Kiss B."/>
            <person name="Kocsube S."/>
            <person name="Kotiranta H."/>
            <person name="LaButti K.M."/>
            <person name="Lechner B.E."/>
            <person name="Liimatainen K."/>
            <person name="Lipzen A."/>
            <person name="Lukacs Z."/>
            <person name="Mihaltcheva S."/>
            <person name="Morgado L.N."/>
            <person name="Niskanen T."/>
            <person name="Noordeloos M.E."/>
            <person name="Ohm R.A."/>
            <person name="Ortiz-Santana B."/>
            <person name="Ovrebo C."/>
            <person name="Racz N."/>
            <person name="Riley R."/>
            <person name="Savchenko A."/>
            <person name="Shiryaev A."/>
            <person name="Soop K."/>
            <person name="Spirin V."/>
            <person name="Szebenyi C."/>
            <person name="Tomsovsky M."/>
            <person name="Tulloss R.E."/>
            <person name="Uehling J."/>
            <person name="Grigoriev I.V."/>
            <person name="Vagvolgyi C."/>
            <person name="Papp T."/>
            <person name="Martin F.M."/>
            <person name="Miettinen O."/>
            <person name="Hibbett D.S."/>
            <person name="Nagy L.G."/>
        </authorList>
    </citation>
    <scope>NUCLEOTIDE SEQUENCE [LARGE SCALE GENOMIC DNA]</scope>
    <source>
        <strain evidence="4 5">FP101781</strain>
    </source>
</reference>
<dbReference type="GO" id="GO:0005783">
    <property type="term" value="C:endoplasmic reticulum"/>
    <property type="evidence" value="ECO:0007669"/>
    <property type="project" value="TreeGrafter"/>
</dbReference>
<gene>
    <name evidence="4" type="ORF">FA13DRAFT_1786528</name>
</gene>
<accession>A0A4Y7TTX3</accession>
<dbReference type="Proteomes" id="UP000298030">
    <property type="component" value="Unassembled WGS sequence"/>
</dbReference>
<evidence type="ECO:0000259" key="3">
    <source>
        <dbReference type="Pfam" id="PF12955"/>
    </source>
</evidence>
<keyword evidence="1" id="KW-0472">Membrane</keyword>
<feature type="chain" id="PRO_5021202613" description="Vacuolar sorting protein Vps3844 C-terminal domain-containing protein" evidence="2">
    <location>
        <begin position="27"/>
        <end position="366"/>
    </location>
</feature>
<feature type="transmembrane region" description="Helical" evidence="1">
    <location>
        <begin position="323"/>
        <end position="347"/>
    </location>
</feature>
<evidence type="ECO:0000313" key="4">
    <source>
        <dbReference type="EMBL" id="TEB37374.1"/>
    </source>
</evidence>
<dbReference type="OrthoDB" id="5583277at2759"/>
<dbReference type="AlphaFoldDB" id="A0A4Y7TTX3"/>
<keyword evidence="1" id="KW-0812">Transmembrane</keyword>
<keyword evidence="1" id="KW-1133">Transmembrane helix</keyword>
<protein>
    <recommendedName>
        <fullName evidence="3">Vacuolar sorting protein Vps3844 C-terminal domain-containing protein</fullName>
    </recommendedName>
</protein>
<dbReference type="InterPro" id="IPR053065">
    <property type="entry name" value="Archenteron_Induction-Rel"/>
</dbReference>
<evidence type="ECO:0000313" key="5">
    <source>
        <dbReference type="Proteomes" id="UP000298030"/>
    </source>
</evidence>
<dbReference type="Pfam" id="PF12955">
    <property type="entry name" value="Vps3844_C"/>
    <property type="match status" value="1"/>
</dbReference>
<dbReference type="InterPro" id="IPR024382">
    <property type="entry name" value="Vps3844_C"/>
</dbReference>
<dbReference type="PANTHER" id="PTHR36853">
    <property type="entry name" value="EXPRESSED PROTEIN"/>
    <property type="match status" value="1"/>
</dbReference>
<comment type="caution">
    <text evidence="4">The sequence shown here is derived from an EMBL/GenBank/DDBJ whole genome shotgun (WGS) entry which is preliminary data.</text>
</comment>
<proteinExistence type="predicted"/>
<feature type="domain" description="Vacuolar sorting protein Vps3844 C-terminal" evidence="3">
    <location>
        <begin position="258"/>
        <end position="357"/>
    </location>
</feature>
<keyword evidence="2" id="KW-0732">Signal</keyword>
<dbReference type="EMBL" id="QPFP01000004">
    <property type="protein sequence ID" value="TEB37374.1"/>
    <property type="molecule type" value="Genomic_DNA"/>
</dbReference>
<feature type="signal peptide" evidence="2">
    <location>
        <begin position="1"/>
        <end position="26"/>
    </location>
</feature>